<accession>A0A8H6HED6</accession>
<dbReference type="EMBL" id="JACGCI010000116">
    <property type="protein sequence ID" value="KAF6744667.1"/>
    <property type="molecule type" value="Genomic_DNA"/>
</dbReference>
<organism evidence="1 2">
    <name type="scientific">Ephemerocybe angulata</name>
    <dbReference type="NCBI Taxonomy" id="980116"/>
    <lineage>
        <taxon>Eukaryota</taxon>
        <taxon>Fungi</taxon>
        <taxon>Dikarya</taxon>
        <taxon>Basidiomycota</taxon>
        <taxon>Agaricomycotina</taxon>
        <taxon>Agaricomycetes</taxon>
        <taxon>Agaricomycetidae</taxon>
        <taxon>Agaricales</taxon>
        <taxon>Agaricineae</taxon>
        <taxon>Psathyrellaceae</taxon>
        <taxon>Ephemerocybe</taxon>
    </lineage>
</organism>
<protein>
    <submittedName>
        <fullName evidence="1">Uncharacterized protein</fullName>
    </submittedName>
</protein>
<dbReference type="Proteomes" id="UP000521943">
    <property type="component" value="Unassembled WGS sequence"/>
</dbReference>
<gene>
    <name evidence="1" type="ORF">DFP72DRAFT_928063</name>
</gene>
<name>A0A8H6HED6_9AGAR</name>
<reference evidence="1 2" key="1">
    <citation type="submission" date="2020-07" db="EMBL/GenBank/DDBJ databases">
        <title>Comparative genomics of pyrophilous fungi reveals a link between fire events and developmental genes.</title>
        <authorList>
            <consortium name="DOE Joint Genome Institute"/>
            <person name="Steindorff A.S."/>
            <person name="Carver A."/>
            <person name="Calhoun S."/>
            <person name="Stillman K."/>
            <person name="Liu H."/>
            <person name="Lipzen A."/>
            <person name="Pangilinan J."/>
            <person name="Labutti K."/>
            <person name="Bruns T.D."/>
            <person name="Grigoriev I.V."/>
        </authorList>
    </citation>
    <scope>NUCLEOTIDE SEQUENCE [LARGE SCALE GENOMIC DNA]</scope>
    <source>
        <strain evidence="1 2">CBS 144469</strain>
    </source>
</reference>
<comment type="caution">
    <text evidence="1">The sequence shown here is derived from an EMBL/GenBank/DDBJ whole genome shotgun (WGS) entry which is preliminary data.</text>
</comment>
<proteinExistence type="predicted"/>
<sequence>MLTCSFLGVESPRWRHVAVGREDDGLGGVEASCSPRFARRVVQTCGSGCRCHVLGLRLESLDARRHWEVGAGLLSVPGPRIGLFDLQAGGACTGAVMLLEFYFAPLCSFSTLPAYRHRAFSHGISGRGQLLSLGSESSCLCHVDSSSQYLMESRPPVSIESRNAVWIEEVECAVASMGNALSANTERSNHGRFVNGPPWLA</sequence>
<evidence type="ECO:0000313" key="2">
    <source>
        <dbReference type="Proteomes" id="UP000521943"/>
    </source>
</evidence>
<keyword evidence="2" id="KW-1185">Reference proteome</keyword>
<dbReference type="AlphaFoldDB" id="A0A8H6HED6"/>
<evidence type="ECO:0000313" key="1">
    <source>
        <dbReference type="EMBL" id="KAF6744667.1"/>
    </source>
</evidence>